<evidence type="ECO:0000313" key="2">
    <source>
        <dbReference type="Proteomes" id="UP000185557"/>
    </source>
</evidence>
<evidence type="ECO:0000313" key="1">
    <source>
        <dbReference type="EMBL" id="OKH46358.1"/>
    </source>
</evidence>
<accession>A0A1U7J2E3</accession>
<reference evidence="1 2" key="1">
    <citation type="submission" date="2016-11" db="EMBL/GenBank/DDBJ databases">
        <title>Draft Genome Sequences of Nine Cyanobacterial Strains from Diverse Habitats.</title>
        <authorList>
            <person name="Zhu T."/>
            <person name="Hou S."/>
            <person name="Lu X."/>
            <person name="Hess W.R."/>
        </authorList>
    </citation>
    <scope>NUCLEOTIDE SEQUENCE [LARGE SCALE GENOMIC DNA]</scope>
    <source>
        <strain evidence="1 2">NIES-30</strain>
    </source>
</reference>
<comment type="caution">
    <text evidence="1">The sequence shown here is derived from an EMBL/GenBank/DDBJ whole genome shotgun (WGS) entry which is preliminary data.</text>
</comment>
<name>A0A1U7J2E3_9CYAN</name>
<keyword evidence="2" id="KW-1185">Reference proteome</keyword>
<proteinExistence type="predicted"/>
<organism evidence="1 2">
    <name type="scientific">Phormidium tenue NIES-30</name>
    <dbReference type="NCBI Taxonomy" id="549789"/>
    <lineage>
        <taxon>Bacteria</taxon>
        <taxon>Bacillati</taxon>
        <taxon>Cyanobacteriota</taxon>
        <taxon>Cyanophyceae</taxon>
        <taxon>Oscillatoriophycideae</taxon>
        <taxon>Oscillatoriales</taxon>
        <taxon>Oscillatoriaceae</taxon>
        <taxon>Phormidium</taxon>
    </lineage>
</organism>
<dbReference type="RefSeq" id="WP_073609585.1">
    <property type="nucleotide sequence ID" value="NZ_MRCG01000013.1"/>
</dbReference>
<dbReference type="OrthoDB" id="425577at2"/>
<dbReference type="AlphaFoldDB" id="A0A1U7J2E3"/>
<protein>
    <submittedName>
        <fullName evidence="1">Uncharacterized protein</fullName>
    </submittedName>
</protein>
<dbReference type="EMBL" id="MRCG01000013">
    <property type="protein sequence ID" value="OKH46358.1"/>
    <property type="molecule type" value="Genomic_DNA"/>
</dbReference>
<dbReference type="Proteomes" id="UP000185557">
    <property type="component" value="Unassembled WGS sequence"/>
</dbReference>
<gene>
    <name evidence="1" type="ORF">NIES30_16770</name>
</gene>
<sequence>MTLPTDLSTRLQTAIGLAKEVQQHPEAHQAFQEVVGELKTDSPIAAELLEQLWQEYIGTQRSSQFWEQLSDVEKNLSDRLSQSHIQLKQNYLRLIQEQ</sequence>